<evidence type="ECO:0000259" key="7">
    <source>
        <dbReference type="PROSITE" id="PS50035"/>
    </source>
</evidence>
<comment type="catalytic activity">
    <reaction evidence="1">
        <text>a 1,2-diacyl-sn-glycero-3-phosphocholine + H2O = a 1,2-diacyl-sn-glycero-3-phosphate + choline + H(+)</text>
        <dbReference type="Rhea" id="RHEA:14445"/>
        <dbReference type="ChEBI" id="CHEBI:15354"/>
        <dbReference type="ChEBI" id="CHEBI:15377"/>
        <dbReference type="ChEBI" id="CHEBI:15378"/>
        <dbReference type="ChEBI" id="CHEBI:57643"/>
        <dbReference type="ChEBI" id="CHEBI:58608"/>
        <dbReference type="EC" id="3.1.4.4"/>
    </reaction>
</comment>
<evidence type="ECO:0000313" key="8">
    <source>
        <dbReference type="EMBL" id="CDQ12211.1"/>
    </source>
</evidence>
<organism evidence="8">
    <name type="scientific">Acidithiobacillus ferrivorans</name>
    <dbReference type="NCBI Taxonomy" id="160808"/>
    <lineage>
        <taxon>Bacteria</taxon>
        <taxon>Pseudomonadati</taxon>
        <taxon>Pseudomonadota</taxon>
        <taxon>Acidithiobacillia</taxon>
        <taxon>Acidithiobacillales</taxon>
        <taxon>Acidithiobacillaceae</taxon>
        <taxon>Acidithiobacillus</taxon>
    </lineage>
</organism>
<evidence type="ECO:0000313" key="9">
    <source>
        <dbReference type="EMBL" id="SMH65244.1"/>
    </source>
</evidence>
<reference evidence="8" key="2">
    <citation type="submission" date="2014-07" db="EMBL/GenBank/DDBJ databases">
        <title>Initial genome analysis of the psychrotolerant acidophile Acidithiobacillus ferrivorans CF27: insights into iron and sulfur oxidation pathways and into biofilm formation.</title>
        <authorList>
            <person name="Talla E."/>
            <person name="Hedrich S."/>
            <person name="Mangenot S."/>
            <person name="Ji B."/>
            <person name="Johnson D.B."/>
            <person name="Barbe V."/>
            <person name="Bonnefoy V."/>
        </authorList>
    </citation>
    <scope>NUCLEOTIDE SEQUENCE [LARGE SCALE GENOMIC DNA]</scope>
    <source>
        <strain evidence="8">CF27</strain>
    </source>
</reference>
<dbReference type="EMBL" id="CCCS020000001">
    <property type="protein sequence ID" value="CDQ12211.1"/>
    <property type="molecule type" value="Genomic_DNA"/>
</dbReference>
<evidence type="ECO:0000313" key="10">
    <source>
        <dbReference type="Proteomes" id="UP000193925"/>
    </source>
</evidence>
<name>A0A060UV46_9PROT</name>
<dbReference type="PANTHER" id="PTHR43856">
    <property type="entry name" value="CARDIOLIPIN HYDROLASE"/>
    <property type="match status" value="1"/>
</dbReference>
<keyword evidence="5" id="KW-0442">Lipid degradation</keyword>
<dbReference type="Proteomes" id="UP000193925">
    <property type="component" value="Chromosome AFERRI"/>
</dbReference>
<dbReference type="InterPro" id="IPR051406">
    <property type="entry name" value="PLD_domain"/>
</dbReference>
<dbReference type="EC" id="3.1.4.4" evidence="3"/>
<dbReference type="RefSeq" id="WP_231550968.1">
    <property type="nucleotide sequence ID" value="NZ_CCCS020000001.1"/>
</dbReference>
<feature type="domain" description="PLD phosphodiesterase" evidence="7">
    <location>
        <begin position="219"/>
        <end position="246"/>
    </location>
</feature>
<dbReference type="GO" id="GO:0016891">
    <property type="term" value="F:RNA endonuclease activity producing 5'-phosphomonoesters, hydrolytic mechanism"/>
    <property type="evidence" value="ECO:0007669"/>
    <property type="project" value="TreeGrafter"/>
</dbReference>
<dbReference type="InterPro" id="IPR001736">
    <property type="entry name" value="PLipase_D/transphosphatidylase"/>
</dbReference>
<dbReference type="CDD" id="cd09170">
    <property type="entry name" value="PLDc_Nuc"/>
    <property type="match status" value="1"/>
</dbReference>
<evidence type="ECO:0000256" key="2">
    <source>
        <dbReference type="ARBA" id="ARBA00008664"/>
    </source>
</evidence>
<comment type="similarity">
    <text evidence="2">Belongs to the phospholipase D family.</text>
</comment>
<protein>
    <recommendedName>
        <fullName evidence="3">phospholipase D</fullName>
        <ecNumber evidence="3">3.1.4.4</ecNumber>
    </recommendedName>
</protein>
<keyword evidence="6" id="KW-0443">Lipid metabolism</keyword>
<dbReference type="Pfam" id="PF13091">
    <property type="entry name" value="PLDc_2"/>
    <property type="match status" value="1"/>
</dbReference>
<proteinExistence type="inferred from homology"/>
<gene>
    <name evidence="8" type="ORF">AFERRI_10034</name>
    <name evidence="9" type="ORF">AFERRI_20025</name>
</gene>
<dbReference type="GO" id="GO:0006793">
    <property type="term" value="P:phosphorus metabolic process"/>
    <property type="evidence" value="ECO:0007669"/>
    <property type="project" value="UniProtKB-ARBA"/>
</dbReference>
<dbReference type="InterPro" id="IPR025202">
    <property type="entry name" value="PLD-like_dom"/>
</dbReference>
<accession>A0A060UV46</accession>
<dbReference type="PANTHER" id="PTHR43856:SF1">
    <property type="entry name" value="MITOCHONDRIAL CARDIOLIPIN HYDROLASE"/>
    <property type="match status" value="1"/>
</dbReference>
<dbReference type="AlphaFoldDB" id="A0A060UV46"/>
<evidence type="ECO:0000256" key="1">
    <source>
        <dbReference type="ARBA" id="ARBA00000798"/>
    </source>
</evidence>
<evidence type="ECO:0000256" key="4">
    <source>
        <dbReference type="ARBA" id="ARBA00022801"/>
    </source>
</evidence>
<sequence length="288" mass="30896">MGLEAVISSVVLIQKDSPFMGLLLILLGGNLPPNESRRGGRVLWSMPPLHRESQQGKGEIQQIVRMAVKGKSRSMCGPPRSSGVLVYGLLLASFAVGAHADSAGTWQSLKNWGQNQWSAATAALPHTPVTVPARGTIEVAFSPPGGATAAIVQAVGEAKQRVWVQAYSFTSAPIAKAVLSAAKRGVEVKVVLDKSQRTQKYSVADFFVNQGVPVYVDDQHAIAHNKVMVIDSGTLITGSFNFSKAAEQANAENLLIFRGNPALQQLYADNFRFHLSHSTPYTARHGLD</sequence>
<dbReference type="GO" id="GO:0016042">
    <property type="term" value="P:lipid catabolic process"/>
    <property type="evidence" value="ECO:0007669"/>
    <property type="project" value="UniProtKB-KW"/>
</dbReference>
<dbReference type="EMBL" id="LT841305">
    <property type="protein sequence ID" value="SMH65244.1"/>
    <property type="molecule type" value="Genomic_DNA"/>
</dbReference>
<dbReference type="SUPFAM" id="SSF56024">
    <property type="entry name" value="Phospholipase D/nuclease"/>
    <property type="match status" value="1"/>
</dbReference>
<keyword evidence="10" id="KW-1185">Reference proteome</keyword>
<reference evidence="8" key="1">
    <citation type="submission" date="2014-03" db="EMBL/GenBank/DDBJ databases">
        <authorList>
            <person name="Genoscope - CEA"/>
        </authorList>
    </citation>
    <scope>NUCLEOTIDE SEQUENCE [LARGE SCALE GENOMIC DNA]</scope>
    <source>
        <strain evidence="8">CF27</strain>
    </source>
</reference>
<dbReference type="GO" id="GO:0004630">
    <property type="term" value="F:phospholipase D activity"/>
    <property type="evidence" value="ECO:0007669"/>
    <property type="project" value="UniProtKB-EC"/>
</dbReference>
<evidence type="ECO:0000256" key="6">
    <source>
        <dbReference type="ARBA" id="ARBA00023098"/>
    </source>
</evidence>
<keyword evidence="4" id="KW-0378">Hydrolase</keyword>
<evidence type="ECO:0000256" key="5">
    <source>
        <dbReference type="ARBA" id="ARBA00022963"/>
    </source>
</evidence>
<evidence type="ECO:0000256" key="3">
    <source>
        <dbReference type="ARBA" id="ARBA00012027"/>
    </source>
</evidence>
<dbReference type="PROSITE" id="PS50035">
    <property type="entry name" value="PLD"/>
    <property type="match status" value="1"/>
</dbReference>
<dbReference type="Gene3D" id="3.30.870.10">
    <property type="entry name" value="Endonuclease Chain A"/>
    <property type="match status" value="1"/>
</dbReference>
<reference evidence="9 10" key="3">
    <citation type="submission" date="2017-03" db="EMBL/GenBank/DDBJ databases">
        <authorList>
            <person name="Regsiter A."/>
            <person name="William W."/>
        </authorList>
    </citation>
    <scope>NUCLEOTIDE SEQUENCE [LARGE SCALE GENOMIC DNA]</scope>
    <source>
        <strain evidence="9">PRJEB5721</strain>
    </source>
</reference>